<evidence type="ECO:0000313" key="2">
    <source>
        <dbReference type="EMBL" id="SDX70241.1"/>
    </source>
</evidence>
<sequence>MDQLGYVRRIKGNMAEVEVRRIAGCGGGCSSCGGCSAPNIVVNMENQIGAKVGDIVEIRAKSKNIIKYALIVYMIPFVMLIGGILIGVNLFKSIGLDYYEILGFLMGTIFLTISFIIVRIIDNSIKKRNENAMEMVKIMEEL</sequence>
<keyword evidence="1" id="KW-1133">Transmembrane helix</keyword>
<protein>
    <submittedName>
        <fullName evidence="2">Positive regulator of sigma(E), RseC/MucC</fullName>
    </submittedName>
</protein>
<proteinExistence type="predicted"/>
<name>A0A1H3DV61_9FIRM</name>
<evidence type="ECO:0000256" key="1">
    <source>
        <dbReference type="SAM" id="Phobius"/>
    </source>
</evidence>
<dbReference type="InterPro" id="IPR026268">
    <property type="entry name" value="RseC"/>
</dbReference>
<dbReference type="EMBL" id="FNNG01000016">
    <property type="protein sequence ID" value="SDX70241.1"/>
    <property type="molecule type" value="Genomic_DNA"/>
</dbReference>
<dbReference type="OrthoDB" id="1734233at2"/>
<dbReference type="Pfam" id="PF04246">
    <property type="entry name" value="RseC_MucC"/>
    <property type="match status" value="1"/>
</dbReference>
<dbReference type="PANTHER" id="PTHR35867:SF1">
    <property type="entry name" value="PROTEIN RSEC"/>
    <property type="match status" value="1"/>
</dbReference>
<evidence type="ECO:0000313" key="3">
    <source>
        <dbReference type="Proteomes" id="UP000198828"/>
    </source>
</evidence>
<dbReference type="Proteomes" id="UP000198828">
    <property type="component" value="Unassembled WGS sequence"/>
</dbReference>
<keyword evidence="3" id="KW-1185">Reference proteome</keyword>
<dbReference type="InterPro" id="IPR007359">
    <property type="entry name" value="SigmaE_reg_RseC_MucC"/>
</dbReference>
<feature type="transmembrane region" description="Helical" evidence="1">
    <location>
        <begin position="68"/>
        <end position="89"/>
    </location>
</feature>
<keyword evidence="1" id="KW-0812">Transmembrane</keyword>
<organism evidence="2 3">
    <name type="scientific">Tepidimicrobium xylanilyticum</name>
    <dbReference type="NCBI Taxonomy" id="1123352"/>
    <lineage>
        <taxon>Bacteria</taxon>
        <taxon>Bacillati</taxon>
        <taxon>Bacillota</taxon>
        <taxon>Tissierellia</taxon>
        <taxon>Tissierellales</taxon>
        <taxon>Tepidimicrobiaceae</taxon>
        <taxon>Tepidimicrobium</taxon>
    </lineage>
</organism>
<gene>
    <name evidence="2" type="ORF">SAMN05660923_02779</name>
</gene>
<keyword evidence="1" id="KW-0472">Membrane</keyword>
<dbReference type="PANTHER" id="PTHR35867">
    <property type="entry name" value="PROTEIN RSEC"/>
    <property type="match status" value="1"/>
</dbReference>
<reference evidence="2 3" key="1">
    <citation type="submission" date="2016-10" db="EMBL/GenBank/DDBJ databases">
        <authorList>
            <person name="de Groot N.N."/>
        </authorList>
    </citation>
    <scope>NUCLEOTIDE SEQUENCE [LARGE SCALE GENOMIC DNA]</scope>
    <source>
        <strain evidence="2 3">DSM 23310</strain>
    </source>
</reference>
<dbReference type="RefSeq" id="WP_093754682.1">
    <property type="nucleotide sequence ID" value="NZ_BSYN01000010.1"/>
</dbReference>
<dbReference type="AlphaFoldDB" id="A0A1H3DV61"/>
<feature type="transmembrane region" description="Helical" evidence="1">
    <location>
        <begin position="101"/>
        <end position="121"/>
    </location>
</feature>
<dbReference type="PIRSF" id="PIRSF004923">
    <property type="entry name" value="RseC"/>
    <property type="match status" value="1"/>
</dbReference>
<accession>A0A1H3DV61</accession>